<accession>A0A0W8E773</accession>
<dbReference type="Gene3D" id="1.20.1050.140">
    <property type="match status" value="1"/>
</dbReference>
<evidence type="ECO:0000259" key="3">
    <source>
        <dbReference type="Pfam" id="PF02754"/>
    </source>
</evidence>
<protein>
    <submittedName>
        <fullName evidence="4">Cob--com heterodisulfide reductase subunit b</fullName>
        <ecNumber evidence="4">1.8.98.1</ecNumber>
    </submittedName>
</protein>
<name>A0A0W8E773_9ZZZZ</name>
<reference evidence="4" key="1">
    <citation type="journal article" date="2015" name="Proc. Natl. Acad. Sci. U.S.A.">
        <title>Networks of energetic and metabolic interactions define dynamics in microbial communities.</title>
        <authorList>
            <person name="Embree M."/>
            <person name="Liu J.K."/>
            <person name="Al-Bassam M.M."/>
            <person name="Zengler K."/>
        </authorList>
    </citation>
    <scope>NUCLEOTIDE SEQUENCE</scope>
</reference>
<dbReference type="EC" id="1.8.98.1" evidence="4"/>
<feature type="region of interest" description="Disordered" evidence="2">
    <location>
        <begin position="305"/>
        <end position="324"/>
    </location>
</feature>
<dbReference type="InterPro" id="IPR051278">
    <property type="entry name" value="HdrB/HdrD_reductase"/>
</dbReference>
<feature type="domain" description="Cysteine-rich" evidence="3">
    <location>
        <begin position="4"/>
        <end position="83"/>
    </location>
</feature>
<dbReference type="GO" id="GO:0051912">
    <property type="term" value="F:CoB--CoM heterodisulfide reductase activity"/>
    <property type="evidence" value="ECO:0007669"/>
    <property type="project" value="UniProtKB-EC"/>
</dbReference>
<dbReference type="Pfam" id="PF02754">
    <property type="entry name" value="CCG"/>
    <property type="match status" value="2"/>
</dbReference>
<comment type="caution">
    <text evidence="4">The sequence shown here is derived from an EMBL/GenBank/DDBJ whole genome shotgun (WGS) entry which is preliminary data.</text>
</comment>
<sequence length="399" mass="43529">MPLGYYPGCSGEGSGIEYKLSTEKTAEMLGIELQELEDWNCCGATSAHNTNKLLSLALPARNLAIAERMNLDTILAPCAACYNRHRATEVQAQEDNEIRLKLQEIIDMDFKASSRTVSVLEWLVKDIGIDSIKEKITKPLKGMKAACYYGCLLVRPEEYTGFDDNEDPQTMDQIVKAAGAEAVDWAYKTECCGASLATSRPEIGAKMIYDVIQNARQAGAECIVTACPLCMLNLDMRQAGAEKQYGVKLNMPIYYVTELVALAGGYGHKEVGVPRHFVEAASYLESLPAKAAAIEAAEAEEAAKKVKPGKKAAAPTGTEEDEAANQKKITAMIKGFEKNPDKMAARIIEDEERAKVLAEIVVGDEKKISKLAELMVTDPEKAFKVADAFVTGELKKRAK</sequence>
<dbReference type="PANTHER" id="PTHR42947:SF1">
    <property type="entry name" value="COB--COM HETERODISULFIDE REDUCTASE SUBUNIT B 1"/>
    <property type="match status" value="1"/>
</dbReference>
<gene>
    <name evidence="4" type="ORF">ASZ90_018074</name>
</gene>
<organism evidence="4">
    <name type="scientific">hydrocarbon metagenome</name>
    <dbReference type="NCBI Taxonomy" id="938273"/>
    <lineage>
        <taxon>unclassified sequences</taxon>
        <taxon>metagenomes</taxon>
        <taxon>ecological metagenomes</taxon>
    </lineage>
</organism>
<evidence type="ECO:0000256" key="1">
    <source>
        <dbReference type="ARBA" id="ARBA00023002"/>
    </source>
</evidence>
<evidence type="ECO:0000313" key="4">
    <source>
        <dbReference type="EMBL" id="KUG04485.1"/>
    </source>
</evidence>
<proteinExistence type="predicted"/>
<dbReference type="EMBL" id="LNQE01001846">
    <property type="protein sequence ID" value="KUG04485.1"/>
    <property type="molecule type" value="Genomic_DNA"/>
</dbReference>
<dbReference type="PANTHER" id="PTHR42947">
    <property type="entry name" value="COB--COM HETERODISULFIDE REDUCTASE SUBUNIT B 1"/>
    <property type="match status" value="1"/>
</dbReference>
<dbReference type="InterPro" id="IPR004017">
    <property type="entry name" value="Cys_rich_dom"/>
</dbReference>
<dbReference type="AlphaFoldDB" id="A0A0W8E773"/>
<evidence type="ECO:0000256" key="2">
    <source>
        <dbReference type="SAM" id="MobiDB-lite"/>
    </source>
</evidence>
<keyword evidence="1 4" id="KW-0560">Oxidoreductase</keyword>
<feature type="domain" description="Cysteine-rich" evidence="3">
    <location>
        <begin position="146"/>
        <end position="235"/>
    </location>
</feature>